<gene>
    <name evidence="2" type="ORF">QO000_001591</name>
</gene>
<dbReference type="RefSeq" id="WP_301550395.1">
    <property type="nucleotide sequence ID" value="NZ_JAQRMZ010000001.1"/>
</dbReference>
<evidence type="ECO:0000259" key="1">
    <source>
        <dbReference type="Pfam" id="PF08241"/>
    </source>
</evidence>
<accession>A0ABU0K396</accession>
<feature type="domain" description="Methyltransferase type 11" evidence="1">
    <location>
        <begin position="43"/>
        <end position="139"/>
    </location>
</feature>
<keyword evidence="3" id="KW-1185">Reference proteome</keyword>
<evidence type="ECO:0000313" key="2">
    <source>
        <dbReference type="EMBL" id="MDQ0482622.1"/>
    </source>
</evidence>
<dbReference type="Gene3D" id="3.40.50.150">
    <property type="entry name" value="Vaccinia Virus protein VP39"/>
    <property type="match status" value="1"/>
</dbReference>
<dbReference type="PANTHER" id="PTHR43591:SF24">
    <property type="entry name" value="2-METHOXY-6-POLYPRENYL-1,4-BENZOQUINOL METHYLASE, MITOCHONDRIAL"/>
    <property type="match status" value="1"/>
</dbReference>
<dbReference type="EMBL" id="JAUSWM010000002">
    <property type="protein sequence ID" value="MDQ0482622.1"/>
    <property type="molecule type" value="Genomic_DNA"/>
</dbReference>
<dbReference type="Proteomes" id="UP001226720">
    <property type="component" value="Unassembled WGS sequence"/>
</dbReference>
<dbReference type="SUPFAM" id="SSF53335">
    <property type="entry name" value="S-adenosyl-L-methionine-dependent methyltransferases"/>
    <property type="match status" value="1"/>
</dbReference>
<dbReference type="Pfam" id="PF08241">
    <property type="entry name" value="Methyltransf_11"/>
    <property type="match status" value="1"/>
</dbReference>
<organism evidence="2 3">
    <name type="scientific">Guptibacillus hwajinpoensis</name>
    <dbReference type="NCBI Taxonomy" id="208199"/>
    <lineage>
        <taxon>Bacteria</taxon>
        <taxon>Bacillati</taxon>
        <taxon>Bacillota</taxon>
        <taxon>Bacilli</taxon>
        <taxon>Bacillales</taxon>
        <taxon>Guptibacillaceae</taxon>
        <taxon>Guptibacillus</taxon>
    </lineage>
</organism>
<protein>
    <submittedName>
        <fullName evidence="2">Ubiquinone/menaquinone biosynthesis C-methylase UbiE</fullName>
    </submittedName>
</protein>
<name>A0ABU0K396_9BACL</name>
<sequence>MMVSKRFKPSNAGRLLDPKRREFISPEQVMTELNVKATDHVADLGAGNGYFTLPLAKAAEKVYAVDIEKQMLDLLRKRVSETGGADNIDYVVSSLEEINLPNSVADKAVAAFVVHEVPDLTRAFREFKRIIKPGQKLLILEWEAIEMDLGPPIEERISSAKMKEIFVENGLEPVVQHFNEAVYGVTAKI</sequence>
<dbReference type="PANTHER" id="PTHR43591">
    <property type="entry name" value="METHYLTRANSFERASE"/>
    <property type="match status" value="1"/>
</dbReference>
<dbReference type="GeneID" id="301325638"/>
<evidence type="ECO:0000313" key="3">
    <source>
        <dbReference type="Proteomes" id="UP001226720"/>
    </source>
</evidence>
<dbReference type="InterPro" id="IPR013216">
    <property type="entry name" value="Methyltransf_11"/>
</dbReference>
<dbReference type="CDD" id="cd02440">
    <property type="entry name" value="AdoMet_MTases"/>
    <property type="match status" value="1"/>
</dbReference>
<dbReference type="InterPro" id="IPR029063">
    <property type="entry name" value="SAM-dependent_MTases_sf"/>
</dbReference>
<reference evidence="2" key="1">
    <citation type="submission" date="2023-07" db="EMBL/GenBank/DDBJ databases">
        <title>Genomic Encyclopedia of Type Strains, Phase IV (KMG-IV): sequencing the most valuable type-strain genomes for metagenomic binning, comparative biology and taxonomic classification.</title>
        <authorList>
            <person name="Goeker M."/>
        </authorList>
    </citation>
    <scope>NUCLEOTIDE SEQUENCE [LARGE SCALE GENOMIC DNA]</scope>
    <source>
        <strain evidence="2">JSM 076093</strain>
    </source>
</reference>
<comment type="caution">
    <text evidence="2">The sequence shown here is derived from an EMBL/GenBank/DDBJ whole genome shotgun (WGS) entry which is preliminary data.</text>
</comment>
<proteinExistence type="predicted"/>
<keyword evidence="2" id="KW-0830">Ubiquinone</keyword>